<dbReference type="InterPro" id="IPR036938">
    <property type="entry name" value="PAP2/HPO_sf"/>
</dbReference>
<evidence type="ECO:0000313" key="3">
    <source>
        <dbReference type="EMBL" id="ANB19349.1"/>
    </source>
</evidence>
<feature type="transmembrane region" description="Helical" evidence="1">
    <location>
        <begin position="129"/>
        <end position="153"/>
    </location>
</feature>
<feature type="domain" description="Phosphatidic acid phosphatase type 2/haloperoxidase" evidence="2">
    <location>
        <begin position="90"/>
        <end position="203"/>
    </location>
</feature>
<keyword evidence="4" id="KW-1185">Reference proteome</keyword>
<dbReference type="Proteomes" id="UP000076830">
    <property type="component" value="Chromosome"/>
</dbReference>
<dbReference type="KEGG" id="dko:I596_3360"/>
<evidence type="ECO:0000256" key="1">
    <source>
        <dbReference type="SAM" id="Phobius"/>
    </source>
</evidence>
<dbReference type="PROSITE" id="PS51318">
    <property type="entry name" value="TAT"/>
    <property type="match status" value="1"/>
</dbReference>
<evidence type="ECO:0000259" key="2">
    <source>
        <dbReference type="SMART" id="SM00014"/>
    </source>
</evidence>
<dbReference type="InterPro" id="IPR000326">
    <property type="entry name" value="PAP2/HPO"/>
</dbReference>
<dbReference type="InterPro" id="IPR006311">
    <property type="entry name" value="TAT_signal"/>
</dbReference>
<feature type="transmembrane region" description="Helical" evidence="1">
    <location>
        <begin position="60"/>
        <end position="79"/>
    </location>
</feature>
<organism evidence="3 4">
    <name type="scientific">Dokdonella koreensis DS-123</name>
    <dbReference type="NCBI Taxonomy" id="1300342"/>
    <lineage>
        <taxon>Bacteria</taxon>
        <taxon>Pseudomonadati</taxon>
        <taxon>Pseudomonadota</taxon>
        <taxon>Gammaproteobacteria</taxon>
        <taxon>Lysobacterales</taxon>
        <taxon>Rhodanobacteraceae</taxon>
        <taxon>Dokdonella</taxon>
    </lineage>
</organism>
<dbReference type="Gene3D" id="1.20.144.10">
    <property type="entry name" value="Phosphatidic acid phosphatase type 2/haloperoxidase"/>
    <property type="match status" value="1"/>
</dbReference>
<dbReference type="Pfam" id="PF01569">
    <property type="entry name" value="PAP2"/>
    <property type="match status" value="1"/>
</dbReference>
<feature type="transmembrane region" description="Helical" evidence="1">
    <location>
        <begin position="91"/>
        <end position="109"/>
    </location>
</feature>
<dbReference type="AlphaFoldDB" id="A0A160DXB9"/>
<keyword evidence="1" id="KW-0812">Transmembrane</keyword>
<accession>A0A160DXB9</accession>
<dbReference type="SUPFAM" id="SSF48317">
    <property type="entry name" value="Acid phosphatase/Vanadium-dependent haloperoxidase"/>
    <property type="match status" value="1"/>
</dbReference>
<sequence>MRMSRRLLLWTAAIAAALMLAGLAGLDYPLARAIRAAGLENAALFREGLAVLDTALGMHLWFWLAGVAAIGIGLVALAWKRLPLPPRLGAVLLAAGLVQVATIATMIQGKDAFGRLRPFQVLESGDWSRIWFAGGGSFPSGHAAFYFGLFLPLAAVARPVWLRVVLLAIPLFVVVARIDLARHFLSDVATSALIAALYALLASFAFRRWLPPR</sequence>
<feature type="transmembrane region" description="Helical" evidence="1">
    <location>
        <begin position="184"/>
        <end position="206"/>
    </location>
</feature>
<gene>
    <name evidence="3" type="ORF">I596_3360</name>
</gene>
<protein>
    <recommendedName>
        <fullName evidence="2">Phosphatidic acid phosphatase type 2/haloperoxidase domain-containing protein</fullName>
    </recommendedName>
</protein>
<reference evidence="3 4" key="1">
    <citation type="submission" date="2016-04" db="EMBL/GenBank/DDBJ databases">
        <title>Complete genome sequence of Dokdonella koreensis DS-123T.</title>
        <authorList>
            <person name="Kim J.F."/>
            <person name="Lee H."/>
            <person name="Kwak M.-J."/>
        </authorList>
    </citation>
    <scope>NUCLEOTIDE SEQUENCE [LARGE SCALE GENOMIC DNA]</scope>
    <source>
        <strain evidence="3 4">DS-123</strain>
    </source>
</reference>
<proteinExistence type="predicted"/>
<dbReference type="SMART" id="SM00014">
    <property type="entry name" value="acidPPc"/>
    <property type="match status" value="1"/>
</dbReference>
<keyword evidence="1" id="KW-1133">Transmembrane helix</keyword>
<evidence type="ECO:0000313" key="4">
    <source>
        <dbReference type="Proteomes" id="UP000076830"/>
    </source>
</evidence>
<feature type="transmembrane region" description="Helical" evidence="1">
    <location>
        <begin position="160"/>
        <end position="178"/>
    </location>
</feature>
<dbReference type="EMBL" id="CP015249">
    <property type="protein sequence ID" value="ANB19349.1"/>
    <property type="molecule type" value="Genomic_DNA"/>
</dbReference>
<dbReference type="STRING" id="1300342.I596_3360"/>
<keyword evidence="1" id="KW-0472">Membrane</keyword>
<name>A0A160DXB9_9GAMM</name>